<evidence type="ECO:0000313" key="2">
    <source>
        <dbReference type="Proteomes" id="UP000034893"/>
    </source>
</evidence>
<dbReference type="InterPro" id="IPR041492">
    <property type="entry name" value="HAD_2"/>
</dbReference>
<dbReference type="PROSITE" id="PS01228">
    <property type="entry name" value="COF_1"/>
    <property type="match status" value="1"/>
</dbReference>
<organism evidence="1 2">
    <name type="scientific">Candidatus Curtissbacteria bacterium GW2011_GWC2_38_9</name>
    <dbReference type="NCBI Taxonomy" id="1618414"/>
    <lineage>
        <taxon>Bacteria</taxon>
        <taxon>Candidatus Curtissiibacteriota</taxon>
    </lineage>
</organism>
<dbReference type="InterPro" id="IPR023214">
    <property type="entry name" value="HAD_sf"/>
</dbReference>
<dbReference type="Proteomes" id="UP000034893">
    <property type="component" value="Unassembled WGS sequence"/>
</dbReference>
<protein>
    <submittedName>
        <fullName evidence="1">Phosphoglycolate phosphatase</fullName>
    </submittedName>
</protein>
<name>A0A0G0PL47_9BACT</name>
<dbReference type="EMBL" id="LBVP01000003">
    <property type="protein sequence ID" value="KKQ90031.1"/>
    <property type="molecule type" value="Genomic_DNA"/>
</dbReference>
<accession>A0A0G0PL47</accession>
<gene>
    <name evidence="1" type="ORF">UT12_C0003G0012</name>
</gene>
<dbReference type="SFLD" id="SFLDS00003">
    <property type="entry name" value="Haloacid_Dehalogenase"/>
    <property type="match status" value="1"/>
</dbReference>
<dbReference type="GO" id="GO:0006281">
    <property type="term" value="P:DNA repair"/>
    <property type="evidence" value="ECO:0007669"/>
    <property type="project" value="TreeGrafter"/>
</dbReference>
<dbReference type="Gene3D" id="1.10.150.240">
    <property type="entry name" value="Putative phosphatase, domain 2"/>
    <property type="match status" value="1"/>
</dbReference>
<dbReference type="InterPro" id="IPR036412">
    <property type="entry name" value="HAD-like_sf"/>
</dbReference>
<dbReference type="SFLD" id="SFLDG01129">
    <property type="entry name" value="C1.5:_HAD__Beta-PGM__Phosphata"/>
    <property type="match status" value="1"/>
</dbReference>
<comment type="caution">
    <text evidence="1">The sequence shown here is derived from an EMBL/GenBank/DDBJ whole genome shotgun (WGS) entry which is preliminary data.</text>
</comment>
<proteinExistence type="predicted"/>
<dbReference type="InterPro" id="IPR023198">
    <property type="entry name" value="PGP-like_dom2"/>
</dbReference>
<reference evidence="1 2" key="1">
    <citation type="journal article" date="2015" name="Nature">
        <title>rRNA introns, odd ribosomes, and small enigmatic genomes across a large radiation of phyla.</title>
        <authorList>
            <person name="Brown C.T."/>
            <person name="Hug L.A."/>
            <person name="Thomas B.C."/>
            <person name="Sharon I."/>
            <person name="Castelle C.J."/>
            <person name="Singh A."/>
            <person name="Wilkins M.J."/>
            <person name="Williams K.H."/>
            <person name="Banfield J.F."/>
        </authorList>
    </citation>
    <scope>NUCLEOTIDE SEQUENCE [LARGE SCALE GENOMIC DNA]</scope>
</reference>
<dbReference type="SUPFAM" id="SSF56784">
    <property type="entry name" value="HAD-like"/>
    <property type="match status" value="1"/>
</dbReference>
<dbReference type="GO" id="GO:0008967">
    <property type="term" value="F:phosphoglycolate phosphatase activity"/>
    <property type="evidence" value="ECO:0007669"/>
    <property type="project" value="TreeGrafter"/>
</dbReference>
<dbReference type="Pfam" id="PF13419">
    <property type="entry name" value="HAD_2"/>
    <property type="match status" value="1"/>
</dbReference>
<dbReference type="AlphaFoldDB" id="A0A0G0PL47"/>
<dbReference type="GO" id="GO:0005829">
    <property type="term" value="C:cytosol"/>
    <property type="evidence" value="ECO:0007669"/>
    <property type="project" value="TreeGrafter"/>
</dbReference>
<dbReference type="PANTHER" id="PTHR43434:SF1">
    <property type="entry name" value="PHOSPHOGLYCOLATE PHOSPHATASE"/>
    <property type="match status" value="1"/>
</dbReference>
<dbReference type="Gene3D" id="3.40.50.1000">
    <property type="entry name" value="HAD superfamily/HAD-like"/>
    <property type="match status" value="1"/>
</dbReference>
<dbReference type="InterPro" id="IPR050155">
    <property type="entry name" value="HAD-like_hydrolase_sf"/>
</dbReference>
<evidence type="ECO:0000313" key="1">
    <source>
        <dbReference type="EMBL" id="KKQ90031.1"/>
    </source>
</evidence>
<dbReference type="PANTHER" id="PTHR43434">
    <property type="entry name" value="PHOSPHOGLYCOLATE PHOSPHATASE"/>
    <property type="match status" value="1"/>
</dbReference>
<sequence length="200" mass="23409">MQKIIYFDLDGTILNVWKRFWQVHTILAIKSNLKPIPFLKYRRLKRQGLDEYFYFKGIFSKEKYLRLKRNLLEESKFLALDSPHSQIVEVLENISKRKEIGILTHRHSRKNLLSQLKNCGIIDYFGQVINISPEKKDKVSYLKQRATIYLGDTLEDIRIAKKANVTAVSCGWGFAHPLILSKARPDYLVRYPKGLLKIIG</sequence>